<keyword evidence="5 7" id="KW-0472">Membrane</keyword>
<evidence type="ECO:0000313" key="8">
    <source>
        <dbReference type="EMBL" id="MRX64280.1"/>
    </source>
</evidence>
<comment type="similarity">
    <text evidence="7">Belongs to the ATPase delta chain family.</text>
</comment>
<evidence type="ECO:0000256" key="7">
    <source>
        <dbReference type="HAMAP-Rule" id="MF_01416"/>
    </source>
</evidence>
<evidence type="ECO:0000256" key="1">
    <source>
        <dbReference type="ARBA" id="ARBA00004370"/>
    </source>
</evidence>
<dbReference type="Proteomes" id="UP000443153">
    <property type="component" value="Unassembled WGS sequence"/>
</dbReference>
<dbReference type="EMBL" id="WKJH01000005">
    <property type="protein sequence ID" value="MRX64280.1"/>
    <property type="molecule type" value="Genomic_DNA"/>
</dbReference>
<comment type="function">
    <text evidence="7">This protein is part of the stalk that links CF(0) to CF(1). It either transmits conformational changes from CF(0) to CF(1) or is implicated in proton conduction.</text>
</comment>
<reference evidence="8 9" key="1">
    <citation type="submission" date="2019-11" db="EMBL/GenBank/DDBJ databases">
        <title>Maribacter lutea sp. nov., a marine bacterium isolated from intertidal sand.</title>
        <authorList>
            <person name="Liu A."/>
        </authorList>
    </citation>
    <scope>NUCLEOTIDE SEQUENCE [LARGE SCALE GENOMIC DNA]</scope>
    <source>
        <strain evidence="8 9">RZ05</strain>
    </source>
</reference>
<accession>A0A6I2MP32</accession>
<keyword evidence="3 7" id="KW-0375">Hydrogen ion transport</keyword>
<organism evidence="8 9">
    <name type="scientific">Maribacter luteus</name>
    <dbReference type="NCBI Taxonomy" id="2594478"/>
    <lineage>
        <taxon>Bacteria</taxon>
        <taxon>Pseudomonadati</taxon>
        <taxon>Bacteroidota</taxon>
        <taxon>Flavobacteriia</taxon>
        <taxon>Flavobacteriales</taxon>
        <taxon>Flavobacteriaceae</taxon>
        <taxon>Maribacter</taxon>
    </lineage>
</organism>
<evidence type="ECO:0000256" key="2">
    <source>
        <dbReference type="ARBA" id="ARBA00022448"/>
    </source>
</evidence>
<dbReference type="HAMAP" id="MF_01416">
    <property type="entry name" value="ATP_synth_delta_bact"/>
    <property type="match status" value="1"/>
</dbReference>
<dbReference type="Pfam" id="PF00213">
    <property type="entry name" value="OSCP"/>
    <property type="match status" value="1"/>
</dbReference>
<keyword evidence="6 7" id="KW-0066">ATP synthesis</keyword>
<dbReference type="PRINTS" id="PR00125">
    <property type="entry name" value="ATPASEDELTA"/>
</dbReference>
<evidence type="ECO:0000256" key="4">
    <source>
        <dbReference type="ARBA" id="ARBA00023065"/>
    </source>
</evidence>
<evidence type="ECO:0000256" key="5">
    <source>
        <dbReference type="ARBA" id="ARBA00023136"/>
    </source>
</evidence>
<keyword evidence="7" id="KW-0139">CF(1)</keyword>
<keyword evidence="4 7" id="KW-0406">Ion transport</keyword>
<gene>
    <name evidence="7 8" type="primary">atpH</name>
    <name evidence="8" type="ORF">GJ691_08860</name>
</gene>
<keyword evidence="7" id="KW-1003">Cell membrane</keyword>
<dbReference type="SUPFAM" id="SSF47928">
    <property type="entry name" value="N-terminal domain of the delta subunit of the F1F0-ATP synthase"/>
    <property type="match status" value="1"/>
</dbReference>
<name>A0A6I2MP32_9FLAO</name>
<evidence type="ECO:0000256" key="6">
    <source>
        <dbReference type="ARBA" id="ARBA00023310"/>
    </source>
</evidence>
<dbReference type="GO" id="GO:0046933">
    <property type="term" value="F:proton-transporting ATP synthase activity, rotational mechanism"/>
    <property type="evidence" value="ECO:0007669"/>
    <property type="project" value="UniProtKB-UniRule"/>
</dbReference>
<dbReference type="InterPro" id="IPR020781">
    <property type="entry name" value="ATPase_OSCP/d_CS"/>
</dbReference>
<proteinExistence type="inferred from homology"/>
<dbReference type="GO" id="GO:0005886">
    <property type="term" value="C:plasma membrane"/>
    <property type="evidence" value="ECO:0007669"/>
    <property type="project" value="UniProtKB-SubCell"/>
</dbReference>
<dbReference type="PANTHER" id="PTHR11910">
    <property type="entry name" value="ATP SYNTHASE DELTA CHAIN"/>
    <property type="match status" value="1"/>
</dbReference>
<dbReference type="AlphaFoldDB" id="A0A6I2MP32"/>
<keyword evidence="2 7" id="KW-0813">Transport</keyword>
<comment type="caution">
    <text evidence="8">The sequence shown here is derived from an EMBL/GenBank/DDBJ whole genome shotgun (WGS) entry which is preliminary data.</text>
</comment>
<dbReference type="OrthoDB" id="9802471at2"/>
<dbReference type="GO" id="GO:0045259">
    <property type="term" value="C:proton-transporting ATP synthase complex"/>
    <property type="evidence" value="ECO:0007669"/>
    <property type="project" value="UniProtKB-KW"/>
</dbReference>
<dbReference type="InterPro" id="IPR000711">
    <property type="entry name" value="ATPase_OSCP/dsu"/>
</dbReference>
<sequence length="179" mass="19653">MNDTRAAIRYAKAILDIAVDNKATAAVENDMRSMVKTISDSKELKDMLASPIVRSEVKKKALNGIFKGVHAISEGMIKLLVDNKRIGMLNEVALKYIILNEQLKGQDVALVTTAVPLTKELEKKVLVQVAQLTGNEVTVENKIDESIIGGFILRVGDLQFDASVANKLSNLKREFTNSL</sequence>
<dbReference type="PROSITE" id="PS00389">
    <property type="entry name" value="ATPASE_DELTA"/>
    <property type="match status" value="1"/>
</dbReference>
<evidence type="ECO:0000256" key="3">
    <source>
        <dbReference type="ARBA" id="ARBA00022781"/>
    </source>
</evidence>
<protein>
    <recommendedName>
        <fullName evidence="7">ATP synthase subunit delta</fullName>
    </recommendedName>
    <alternativeName>
        <fullName evidence="7">ATP synthase F(1) sector subunit delta</fullName>
    </alternativeName>
    <alternativeName>
        <fullName evidence="7">F-type ATPase subunit delta</fullName>
        <shortName evidence="7">F-ATPase subunit delta</shortName>
    </alternativeName>
</protein>
<comment type="subcellular location">
    <subcellularLocation>
        <location evidence="7">Cell membrane</location>
        <topology evidence="7">Peripheral membrane protein</topology>
    </subcellularLocation>
    <subcellularLocation>
        <location evidence="1">Membrane</location>
    </subcellularLocation>
</comment>
<keyword evidence="9" id="KW-1185">Reference proteome</keyword>
<dbReference type="RefSeq" id="WP_154365971.1">
    <property type="nucleotide sequence ID" value="NZ_WKJH01000005.1"/>
</dbReference>
<dbReference type="InterPro" id="IPR026015">
    <property type="entry name" value="ATP_synth_OSCP/delta_N_sf"/>
</dbReference>
<comment type="function">
    <text evidence="7">F(1)F(0) ATP synthase produces ATP from ADP in the presence of a proton or sodium gradient. F-type ATPases consist of two structural domains, F(1) containing the extramembraneous catalytic core and F(0) containing the membrane proton channel, linked together by a central stalk and a peripheral stalk. During catalysis, ATP synthesis in the catalytic domain of F(1) is coupled via a rotary mechanism of the central stalk subunits to proton translocation.</text>
</comment>
<dbReference type="NCBIfam" id="TIGR01145">
    <property type="entry name" value="ATP_synt_delta"/>
    <property type="match status" value="1"/>
</dbReference>
<dbReference type="Gene3D" id="1.10.520.20">
    <property type="entry name" value="N-terminal domain of the delta subunit of the F1F0-ATP synthase"/>
    <property type="match status" value="1"/>
</dbReference>
<evidence type="ECO:0000313" key="9">
    <source>
        <dbReference type="Proteomes" id="UP000443153"/>
    </source>
</evidence>